<dbReference type="RefSeq" id="WP_192796932.1">
    <property type="nucleotide sequence ID" value="NZ_CP032228.1"/>
</dbReference>
<keyword evidence="1" id="KW-0472">Membrane</keyword>
<proteinExistence type="predicted"/>
<organism evidence="2 3">
    <name type="scientific">Qipengyuania flava</name>
    <dbReference type="NCBI Taxonomy" id="192812"/>
    <lineage>
        <taxon>Bacteria</taxon>
        <taxon>Pseudomonadati</taxon>
        <taxon>Pseudomonadota</taxon>
        <taxon>Alphaproteobacteria</taxon>
        <taxon>Sphingomonadales</taxon>
        <taxon>Erythrobacteraceae</taxon>
        <taxon>Qipengyuania</taxon>
    </lineage>
</organism>
<reference evidence="3" key="1">
    <citation type="submission" date="2018-09" db="EMBL/GenBank/DDBJ databases">
        <title>Nocardia yunnanensis sp. nov., an actinomycete isolated from a soil sample.</title>
        <authorList>
            <person name="Zhang J."/>
        </authorList>
    </citation>
    <scope>NUCLEOTIDE SEQUENCE [LARGE SCALE GENOMIC DNA]</scope>
    <source>
        <strain evidence="3">21-3</strain>
    </source>
</reference>
<dbReference type="AlphaFoldDB" id="A0A5P6N791"/>
<name>A0A5P6N791_9SPHN</name>
<sequence>MGIRIIPAVIGGSITIAVVRVMTTLNIERAAEAIGNDVLLLNVWTSTSRFLDYIFDPAGAWTIWLLLGIAIGGALFSYGRNFEDGLRGQRGGPPFWYLGLQARGVRFAIRHRWARMLIGDFEAAFENLGCTLTDIHGFPPLPAQSFRAPEDDLKLTREYLRLIIPNLSSAHIGEARVTANRFKRRSRSEILARLP</sequence>
<evidence type="ECO:0000313" key="2">
    <source>
        <dbReference type="EMBL" id="QFI61867.1"/>
    </source>
</evidence>
<gene>
    <name evidence="2" type="ORF">D0Y83_00155</name>
</gene>
<evidence type="ECO:0000256" key="1">
    <source>
        <dbReference type="SAM" id="Phobius"/>
    </source>
</evidence>
<protein>
    <submittedName>
        <fullName evidence="2">Uncharacterized protein</fullName>
    </submittedName>
</protein>
<dbReference type="GeneID" id="69695694"/>
<keyword evidence="1" id="KW-0812">Transmembrane</keyword>
<accession>A0A5P6N791</accession>
<keyword evidence="1" id="KW-1133">Transmembrane helix</keyword>
<dbReference type="EMBL" id="CP032228">
    <property type="protein sequence ID" value="QFI61867.1"/>
    <property type="molecule type" value="Genomic_DNA"/>
</dbReference>
<evidence type="ECO:0000313" key="3">
    <source>
        <dbReference type="Proteomes" id="UP000325385"/>
    </source>
</evidence>
<dbReference type="Proteomes" id="UP000325385">
    <property type="component" value="Chromosome"/>
</dbReference>
<feature type="transmembrane region" description="Helical" evidence="1">
    <location>
        <begin position="58"/>
        <end position="78"/>
    </location>
</feature>